<dbReference type="OMA" id="CEWTRNI"/>
<proteinExistence type="predicted"/>
<evidence type="ECO:0000313" key="2">
    <source>
        <dbReference type="Proteomes" id="UP000030762"/>
    </source>
</evidence>
<keyword evidence="2" id="KW-1185">Reference proteome</keyword>
<dbReference type="GeneID" id="19941893"/>
<evidence type="ECO:0000313" key="1">
    <source>
        <dbReference type="EMBL" id="EQC41190.1"/>
    </source>
</evidence>
<sequence>MILVEGLVLQIAMFLPSPMAVRVFLEALPLASLSPPLEALRRLLETPCLLDDDWPQPDVPILLYHHAQLVLTALPVLPPIRLYPYCIAKLERSLRHLAEYEEDGCAFRTFVTKWAHKIAAMDLTDTARYDHDVLCSLLRQCTQLDHVSVECRQHERAVLTAITTPSHRVRSLELVVPGDVANYAPQDAATQLAPWLRSGHATHVGFKRFRSLDEASARHLAKALLSTPSVVSLRLHESGPVTTALIESGLSLAHLTRLEASASDLHRLVPHLDLAKLTHLTVRCEWTRNIDWLVALLPGLTALEDLAVYSGTVTDYDGFTTSTALSLRTVRFYAMEWTRNGLLAVLDWISTSAQLESVSLDALSFGKCAAELSEALRQWILAGCRRVSFSDTNLDDAGLAHIARALSRVRHRTALLVALEGIQVGLSGFLCLLDALATSTYVSVLLEVEDDALTPQRDEINVLLAKYEVSYRERSDLDDYHYLHSPLHGREDSS</sequence>
<dbReference type="InterPro" id="IPR032675">
    <property type="entry name" value="LRR_dom_sf"/>
</dbReference>
<dbReference type="SUPFAM" id="SSF52047">
    <property type="entry name" value="RNI-like"/>
    <property type="match status" value="1"/>
</dbReference>
<dbReference type="Proteomes" id="UP000030762">
    <property type="component" value="Unassembled WGS sequence"/>
</dbReference>
<protein>
    <submittedName>
        <fullName evidence="1">Uncharacterized protein</fullName>
    </submittedName>
</protein>
<dbReference type="EMBL" id="JH767134">
    <property type="protein sequence ID" value="EQC41190.1"/>
    <property type="molecule type" value="Genomic_DNA"/>
</dbReference>
<gene>
    <name evidence="1" type="ORF">SDRG_01166</name>
</gene>
<organism evidence="1 2">
    <name type="scientific">Saprolegnia diclina (strain VS20)</name>
    <dbReference type="NCBI Taxonomy" id="1156394"/>
    <lineage>
        <taxon>Eukaryota</taxon>
        <taxon>Sar</taxon>
        <taxon>Stramenopiles</taxon>
        <taxon>Oomycota</taxon>
        <taxon>Saprolegniomycetes</taxon>
        <taxon>Saprolegniales</taxon>
        <taxon>Saprolegniaceae</taxon>
        <taxon>Saprolegnia</taxon>
    </lineage>
</organism>
<reference evidence="1 2" key="1">
    <citation type="submission" date="2012-04" db="EMBL/GenBank/DDBJ databases">
        <title>The Genome Sequence of Saprolegnia declina VS20.</title>
        <authorList>
            <consortium name="The Broad Institute Genome Sequencing Platform"/>
            <person name="Russ C."/>
            <person name="Nusbaum C."/>
            <person name="Tyler B."/>
            <person name="van West P."/>
            <person name="Dieguez-Uribeondo J."/>
            <person name="de Bruijn I."/>
            <person name="Tripathy S."/>
            <person name="Jiang R."/>
            <person name="Young S.K."/>
            <person name="Zeng Q."/>
            <person name="Gargeya S."/>
            <person name="Fitzgerald M."/>
            <person name="Haas B."/>
            <person name="Abouelleil A."/>
            <person name="Alvarado L."/>
            <person name="Arachchi H.M."/>
            <person name="Berlin A."/>
            <person name="Chapman S.B."/>
            <person name="Goldberg J."/>
            <person name="Griggs A."/>
            <person name="Gujja S."/>
            <person name="Hansen M."/>
            <person name="Howarth C."/>
            <person name="Imamovic A."/>
            <person name="Larimer J."/>
            <person name="McCowen C."/>
            <person name="Montmayeur A."/>
            <person name="Murphy C."/>
            <person name="Neiman D."/>
            <person name="Pearson M."/>
            <person name="Priest M."/>
            <person name="Roberts A."/>
            <person name="Saif S."/>
            <person name="Shea T."/>
            <person name="Sisk P."/>
            <person name="Sykes S."/>
            <person name="Wortman J."/>
            <person name="Nusbaum C."/>
            <person name="Birren B."/>
        </authorList>
    </citation>
    <scope>NUCLEOTIDE SEQUENCE [LARGE SCALE GENOMIC DNA]</scope>
    <source>
        <strain evidence="1 2">VS20</strain>
    </source>
</reference>
<dbReference type="RefSeq" id="XP_008604904.1">
    <property type="nucleotide sequence ID" value="XM_008606682.1"/>
</dbReference>
<dbReference type="OrthoDB" id="10325716at2759"/>
<accession>T0R4B6</accession>
<name>T0R4B6_SAPDV</name>
<dbReference type="VEuPathDB" id="FungiDB:SDRG_01166"/>
<dbReference type="InParanoid" id="T0R4B6"/>
<dbReference type="Gene3D" id="3.80.10.10">
    <property type="entry name" value="Ribonuclease Inhibitor"/>
    <property type="match status" value="1"/>
</dbReference>
<dbReference type="AlphaFoldDB" id="T0R4B6"/>